<keyword evidence="1" id="KW-0489">Methyltransferase</keyword>
<evidence type="ECO:0000256" key="3">
    <source>
        <dbReference type="ARBA" id="ARBA00022691"/>
    </source>
</evidence>
<organism evidence="6 7">
    <name type="scientific">Pristionchus fissidentatus</name>
    <dbReference type="NCBI Taxonomy" id="1538716"/>
    <lineage>
        <taxon>Eukaryota</taxon>
        <taxon>Metazoa</taxon>
        <taxon>Ecdysozoa</taxon>
        <taxon>Nematoda</taxon>
        <taxon>Chromadorea</taxon>
        <taxon>Rhabditida</taxon>
        <taxon>Rhabditina</taxon>
        <taxon>Diplogasteromorpha</taxon>
        <taxon>Diplogasteroidea</taxon>
        <taxon>Neodiplogasteridae</taxon>
        <taxon>Pristionchus</taxon>
    </lineage>
</organism>
<dbReference type="PANTHER" id="PTHR13563:SF12">
    <property type="entry name" value="PROTEIN CBG09110"/>
    <property type="match status" value="1"/>
</dbReference>
<accession>A0AAV5WVY4</accession>
<dbReference type="GO" id="GO:0005739">
    <property type="term" value="C:mitochondrion"/>
    <property type="evidence" value="ECO:0007669"/>
    <property type="project" value="TreeGrafter"/>
</dbReference>
<feature type="region of interest" description="Disordered" evidence="4">
    <location>
        <begin position="24"/>
        <end position="44"/>
    </location>
</feature>
<dbReference type="Proteomes" id="UP001432322">
    <property type="component" value="Unassembled WGS sequence"/>
</dbReference>
<sequence>QAMLGAVCRSLQCRGALPARFARNHWSSPSSSQTPNSQENAVEEPRDVDFADTFKTLLPSESLRASLSGPQKQRLELLIKQVELYCYLAKKVPTKLDDAAWRELMGTRTVLERVCKLEFLAVKLRREAADKDRKREEEFREQMKAETAKYAAGGMGYGPDLYELMSNPLRRRARSNLITGANMWSTMRLADAPTVIFDMQYIFDGKHRGEHNIKRQLQYVMTENMHARRPLPLIFANVADNEFGKGYMERSLGYWGGQYLDQTILPDYTTKSPRTSFLEASGKKHAKIVYISNSAKRVLDGPLTADAYVLCASYDQQRESIVAAHKDRIDAYRLPVQKYIKWESGPQVLPLPNKLRMMRELVESGGDWASAFRNNVAKRYITAPDPELSAVIAATRKARERERTDVVAAIQSAYGE</sequence>
<protein>
    <recommendedName>
        <fullName evidence="5">SAM-dependent MTase TRM10-type domain-containing protein</fullName>
    </recommendedName>
</protein>
<dbReference type="GO" id="GO:0070131">
    <property type="term" value="P:positive regulation of mitochondrial translation"/>
    <property type="evidence" value="ECO:0007669"/>
    <property type="project" value="TreeGrafter"/>
</dbReference>
<dbReference type="GO" id="GO:0000049">
    <property type="term" value="F:tRNA binding"/>
    <property type="evidence" value="ECO:0007669"/>
    <property type="project" value="TreeGrafter"/>
</dbReference>
<feature type="non-terminal residue" evidence="6">
    <location>
        <position position="1"/>
    </location>
</feature>
<evidence type="ECO:0000313" key="7">
    <source>
        <dbReference type="Proteomes" id="UP001432322"/>
    </source>
</evidence>
<dbReference type="PANTHER" id="PTHR13563">
    <property type="entry name" value="TRNA (GUANINE-9-) METHYLTRANSFERASE"/>
    <property type="match status" value="1"/>
</dbReference>
<dbReference type="EMBL" id="BTSY01000006">
    <property type="protein sequence ID" value="GMT34378.1"/>
    <property type="molecule type" value="Genomic_DNA"/>
</dbReference>
<keyword evidence="7" id="KW-1185">Reference proteome</keyword>
<dbReference type="AlphaFoldDB" id="A0AAV5WVY4"/>
<proteinExistence type="predicted"/>
<dbReference type="InterPro" id="IPR028564">
    <property type="entry name" value="MT_TRM10-typ"/>
</dbReference>
<dbReference type="GO" id="GO:0008168">
    <property type="term" value="F:methyltransferase activity"/>
    <property type="evidence" value="ECO:0007669"/>
    <property type="project" value="UniProtKB-KW"/>
</dbReference>
<evidence type="ECO:0000256" key="4">
    <source>
        <dbReference type="SAM" id="MobiDB-lite"/>
    </source>
</evidence>
<evidence type="ECO:0000259" key="5">
    <source>
        <dbReference type="PROSITE" id="PS51675"/>
    </source>
</evidence>
<dbReference type="InterPro" id="IPR007356">
    <property type="entry name" value="tRNA_m1G_MeTrfase_euk"/>
</dbReference>
<keyword evidence="3" id="KW-0949">S-adenosyl-L-methionine</keyword>
<dbReference type="PROSITE" id="PS51675">
    <property type="entry name" value="SAM_MT_TRM10"/>
    <property type="match status" value="1"/>
</dbReference>
<evidence type="ECO:0000313" key="6">
    <source>
        <dbReference type="EMBL" id="GMT34378.1"/>
    </source>
</evidence>
<dbReference type="GO" id="GO:0005654">
    <property type="term" value="C:nucleoplasm"/>
    <property type="evidence" value="ECO:0007669"/>
    <property type="project" value="TreeGrafter"/>
</dbReference>
<feature type="compositionally biased region" description="Low complexity" evidence="4">
    <location>
        <begin position="27"/>
        <end position="38"/>
    </location>
</feature>
<keyword evidence="2" id="KW-0808">Transferase</keyword>
<gene>
    <name evidence="6" type="ORF">PFISCL1PPCAC_25675</name>
</gene>
<dbReference type="Gene3D" id="3.40.1280.30">
    <property type="match status" value="1"/>
</dbReference>
<dbReference type="GO" id="GO:0097745">
    <property type="term" value="P:mitochondrial tRNA 5'-end processing"/>
    <property type="evidence" value="ECO:0007669"/>
    <property type="project" value="TreeGrafter"/>
</dbReference>
<reference evidence="6" key="1">
    <citation type="submission" date="2023-10" db="EMBL/GenBank/DDBJ databases">
        <title>Genome assembly of Pristionchus species.</title>
        <authorList>
            <person name="Yoshida K."/>
            <person name="Sommer R.J."/>
        </authorList>
    </citation>
    <scope>NUCLEOTIDE SEQUENCE</scope>
    <source>
        <strain evidence="6">RS5133</strain>
    </source>
</reference>
<evidence type="ECO:0000256" key="1">
    <source>
        <dbReference type="ARBA" id="ARBA00022603"/>
    </source>
</evidence>
<comment type="caution">
    <text evidence="6">The sequence shown here is derived from an EMBL/GenBank/DDBJ whole genome shotgun (WGS) entry which is preliminary data.</text>
</comment>
<dbReference type="GO" id="GO:0032259">
    <property type="term" value="P:methylation"/>
    <property type="evidence" value="ECO:0007669"/>
    <property type="project" value="UniProtKB-KW"/>
</dbReference>
<feature type="domain" description="SAM-dependent MTase TRM10-type" evidence="5">
    <location>
        <begin position="179"/>
        <end position="383"/>
    </location>
</feature>
<dbReference type="InterPro" id="IPR038459">
    <property type="entry name" value="MT_TRM10-typ_sf"/>
</dbReference>
<evidence type="ECO:0000256" key="2">
    <source>
        <dbReference type="ARBA" id="ARBA00022679"/>
    </source>
</evidence>
<name>A0AAV5WVY4_9BILA</name>